<dbReference type="EMBL" id="HBGS01023441">
    <property type="protein sequence ID" value="CAD9414326.1"/>
    <property type="molecule type" value="Transcribed_RNA"/>
</dbReference>
<evidence type="ECO:0000256" key="3">
    <source>
        <dbReference type="ARBA" id="ARBA00022989"/>
    </source>
</evidence>
<evidence type="ECO:0000259" key="6">
    <source>
        <dbReference type="PROSITE" id="PS51380"/>
    </source>
</evidence>
<reference evidence="7" key="1">
    <citation type="submission" date="2021-01" db="EMBL/GenBank/DDBJ databases">
        <authorList>
            <person name="Corre E."/>
            <person name="Pelletier E."/>
            <person name="Niang G."/>
            <person name="Scheremetjew M."/>
            <person name="Finn R."/>
            <person name="Kale V."/>
            <person name="Holt S."/>
            <person name="Cochrane G."/>
            <person name="Meng A."/>
            <person name="Brown T."/>
            <person name="Cohen L."/>
        </authorList>
    </citation>
    <scope>NUCLEOTIDE SEQUENCE</scope>
    <source>
        <strain evidence="7">CCMP1381</strain>
    </source>
</reference>
<evidence type="ECO:0000256" key="2">
    <source>
        <dbReference type="ARBA" id="ARBA00022692"/>
    </source>
</evidence>
<proteinExistence type="predicted"/>
<feature type="transmembrane region" description="Helical" evidence="5">
    <location>
        <begin position="292"/>
        <end position="310"/>
    </location>
</feature>
<evidence type="ECO:0000256" key="5">
    <source>
        <dbReference type="SAM" id="Phobius"/>
    </source>
</evidence>
<feature type="transmembrane region" description="Helical" evidence="5">
    <location>
        <begin position="461"/>
        <end position="482"/>
    </location>
</feature>
<dbReference type="GO" id="GO:0016036">
    <property type="term" value="P:cellular response to phosphate starvation"/>
    <property type="evidence" value="ECO:0007669"/>
    <property type="project" value="TreeGrafter"/>
</dbReference>
<dbReference type="InterPro" id="IPR004342">
    <property type="entry name" value="EXS_C"/>
</dbReference>
<feature type="transmembrane region" description="Helical" evidence="5">
    <location>
        <begin position="569"/>
        <end position="589"/>
    </location>
</feature>
<dbReference type="PANTHER" id="PTHR10783">
    <property type="entry name" value="XENOTROPIC AND POLYTROPIC RETROVIRUS RECEPTOR 1-RELATED"/>
    <property type="match status" value="1"/>
</dbReference>
<feature type="transmembrane region" description="Helical" evidence="5">
    <location>
        <begin position="428"/>
        <end position="449"/>
    </location>
</feature>
<dbReference type="GO" id="GO:0006817">
    <property type="term" value="P:phosphate ion transport"/>
    <property type="evidence" value="ECO:0007669"/>
    <property type="project" value="TreeGrafter"/>
</dbReference>
<protein>
    <recommendedName>
        <fullName evidence="6">EXS domain-containing protein</fullName>
    </recommendedName>
</protein>
<evidence type="ECO:0000256" key="1">
    <source>
        <dbReference type="ARBA" id="ARBA00004141"/>
    </source>
</evidence>
<accession>A0A7S2C320</accession>
<evidence type="ECO:0000313" key="7">
    <source>
        <dbReference type="EMBL" id="CAD9414326.1"/>
    </source>
</evidence>
<dbReference type="GO" id="GO:0005886">
    <property type="term" value="C:plasma membrane"/>
    <property type="evidence" value="ECO:0007669"/>
    <property type="project" value="TreeGrafter"/>
</dbReference>
<dbReference type="AlphaFoldDB" id="A0A7S2C320"/>
<dbReference type="GO" id="GO:0000822">
    <property type="term" value="F:inositol hexakisphosphate binding"/>
    <property type="evidence" value="ECO:0007669"/>
    <property type="project" value="TreeGrafter"/>
</dbReference>
<keyword evidence="3 5" id="KW-1133">Transmembrane helix</keyword>
<dbReference type="PROSITE" id="PS51380">
    <property type="entry name" value="EXS"/>
    <property type="match status" value="1"/>
</dbReference>
<feature type="domain" description="EXS" evidence="6">
    <location>
        <begin position="460"/>
        <end position="656"/>
    </location>
</feature>
<feature type="transmembrane region" description="Helical" evidence="5">
    <location>
        <begin position="340"/>
        <end position="358"/>
    </location>
</feature>
<feature type="transmembrane region" description="Helical" evidence="5">
    <location>
        <begin position="370"/>
        <end position="387"/>
    </location>
</feature>
<feature type="transmembrane region" description="Helical" evidence="5">
    <location>
        <begin position="683"/>
        <end position="708"/>
    </location>
</feature>
<feature type="transmembrane region" description="Helical" evidence="5">
    <location>
        <begin position="253"/>
        <end position="272"/>
    </location>
</feature>
<comment type="subcellular location">
    <subcellularLocation>
        <location evidence="1">Membrane</location>
        <topology evidence="1">Multi-pass membrane protein</topology>
    </subcellularLocation>
</comment>
<dbReference type="Pfam" id="PF03124">
    <property type="entry name" value="EXS"/>
    <property type="match status" value="1"/>
</dbReference>
<dbReference type="PANTHER" id="PTHR10783:SF103">
    <property type="entry name" value="SOLUTE CARRIER FAMILY 53 MEMBER 1"/>
    <property type="match status" value="1"/>
</dbReference>
<gene>
    <name evidence="7" type="ORF">DSPE1174_LOCUS11915</name>
</gene>
<keyword evidence="2 5" id="KW-0812">Transmembrane</keyword>
<dbReference type="GO" id="GO:0005794">
    <property type="term" value="C:Golgi apparatus"/>
    <property type="evidence" value="ECO:0007669"/>
    <property type="project" value="TreeGrafter"/>
</dbReference>
<sequence>MGHFSEDSYDALPIAWRNRCLNFSALRGKILANARGQSVVPTHQGNIEEGRRQLETPVLPLSLKSDPKHTGFAEVIRRELDSAFAFLDDQLEECQTKLVFLENLAQQYSHTMPAASFKAKDTLVSSIQHPDDGDPFLRTQLKDGLAQLFQEQSRQVIFRMLTNEVCERLVALQIRITCEEVIQLGTVGKELTSYIMGHAIFTELGPKSSKLAKETNVLYAALFCNGDTEVAQAALAFHSAEKNGGRSLRRFEFGIRLGAAMVLMAWVMWDLIVDPDMGKDVWHDPAFKVYRGLGNLVLLVWCWGVNLWVWRHVGIDYERFLELDPTQIGEDPCIPVWNEAIDLSIAFLLSLICFWKSLRGVFFQGMPETLAHTFPLTLFLYIMYRVFMPWKQRKLIFTSIKDVMVAPFGTTRFKEGFVGDILTSVVRVLIDVVFSVGYFACGLMGWYANSLHLDQDEVQDWWIFQWVLVPLITVLPLWWRFLQNLQRSYDTRQRWPHLGNAMKYATAQTVGLYGLFHANARSNGLWIFGFVFATLYQYTWDIFMDWDLLRFKNGRPAFRENLLYQNKSFYLAIMVVNLVLRFFWSLTLIPEGGQLAWQRDLQVRLSPILAGGEICRRCVWGFLRLENEHLHVYGTSPIEKSMSMGSLSDLKPMAVKHHHHKDDALFVFVGPFRISSSTAKYSVTYVTLELTAIAAFVFALGISAAFILP</sequence>
<keyword evidence="4 5" id="KW-0472">Membrane</keyword>
<feature type="transmembrane region" description="Helical" evidence="5">
    <location>
        <begin position="523"/>
        <end position="540"/>
    </location>
</feature>
<organism evidence="7">
    <name type="scientific">Octactis speculum</name>
    <dbReference type="NCBI Taxonomy" id="3111310"/>
    <lineage>
        <taxon>Eukaryota</taxon>
        <taxon>Sar</taxon>
        <taxon>Stramenopiles</taxon>
        <taxon>Ochrophyta</taxon>
        <taxon>Dictyochophyceae</taxon>
        <taxon>Dictyochales</taxon>
        <taxon>Dictyochaceae</taxon>
        <taxon>Octactis</taxon>
    </lineage>
</organism>
<name>A0A7S2C320_9STRA</name>
<evidence type="ECO:0000256" key="4">
    <source>
        <dbReference type="ARBA" id="ARBA00023136"/>
    </source>
</evidence>